<dbReference type="EMBL" id="BAABGZ010000015">
    <property type="protein sequence ID" value="GAA4354033.1"/>
    <property type="molecule type" value="Genomic_DNA"/>
</dbReference>
<keyword evidence="2" id="KW-1185">Reference proteome</keyword>
<organism evidence="1 2">
    <name type="scientific">Hymenobacter saemangeumensis</name>
    <dbReference type="NCBI Taxonomy" id="1084522"/>
    <lineage>
        <taxon>Bacteria</taxon>
        <taxon>Pseudomonadati</taxon>
        <taxon>Bacteroidota</taxon>
        <taxon>Cytophagia</taxon>
        <taxon>Cytophagales</taxon>
        <taxon>Hymenobacteraceae</taxon>
        <taxon>Hymenobacter</taxon>
    </lineage>
</organism>
<protein>
    <submittedName>
        <fullName evidence="1">Uncharacterized protein</fullName>
    </submittedName>
</protein>
<comment type="caution">
    <text evidence="1">The sequence shown here is derived from an EMBL/GenBank/DDBJ whole genome shotgun (WGS) entry which is preliminary data.</text>
</comment>
<name>A0ABP8I9K2_9BACT</name>
<sequence length="117" mass="12867">MTLANETPARSTAVIVLFGGNPHRRQEVMQLLAALGPFTVFGSLSEAEGMELLRTLPAVDLVLIGGRYSEEQRQRIRAYVHDKLPRAKISEPGHAYPYENSAIAADVARKIGLDLPR</sequence>
<proteinExistence type="predicted"/>
<gene>
    <name evidence="1" type="ORF">GCM10023185_15290</name>
</gene>
<accession>A0ABP8I9K2</accession>
<dbReference type="RefSeq" id="WP_345235426.1">
    <property type="nucleotide sequence ID" value="NZ_BAABGZ010000015.1"/>
</dbReference>
<evidence type="ECO:0000313" key="1">
    <source>
        <dbReference type="EMBL" id="GAA4354033.1"/>
    </source>
</evidence>
<evidence type="ECO:0000313" key="2">
    <source>
        <dbReference type="Proteomes" id="UP001501153"/>
    </source>
</evidence>
<reference evidence="2" key="1">
    <citation type="journal article" date="2019" name="Int. J. Syst. Evol. Microbiol.">
        <title>The Global Catalogue of Microorganisms (GCM) 10K type strain sequencing project: providing services to taxonomists for standard genome sequencing and annotation.</title>
        <authorList>
            <consortium name="The Broad Institute Genomics Platform"/>
            <consortium name="The Broad Institute Genome Sequencing Center for Infectious Disease"/>
            <person name="Wu L."/>
            <person name="Ma J."/>
        </authorList>
    </citation>
    <scope>NUCLEOTIDE SEQUENCE [LARGE SCALE GENOMIC DNA]</scope>
    <source>
        <strain evidence="2">JCM 17923</strain>
    </source>
</reference>
<dbReference type="Proteomes" id="UP001501153">
    <property type="component" value="Unassembled WGS sequence"/>
</dbReference>